<dbReference type="Proteomes" id="UP001163105">
    <property type="component" value="Unassembled WGS sequence"/>
</dbReference>
<dbReference type="GO" id="GO:0032259">
    <property type="term" value="P:methylation"/>
    <property type="evidence" value="ECO:0007669"/>
    <property type="project" value="UniProtKB-KW"/>
</dbReference>
<dbReference type="AlphaFoldDB" id="A0AB34FVP8"/>
<comment type="caution">
    <text evidence="3">The sequence shown here is derived from an EMBL/GenBank/DDBJ whole genome shotgun (WGS) entry which is preliminary data.</text>
</comment>
<proteinExistence type="inferred from homology"/>
<protein>
    <submittedName>
        <fullName evidence="3">Methyltransferase domain-containing protein</fullName>
    </submittedName>
</protein>
<keyword evidence="3" id="KW-0808">Transferase</keyword>
<accession>A0AB34FVP8</accession>
<organism evidence="3 4">
    <name type="scientific">Purpureocillium lavendulum</name>
    <dbReference type="NCBI Taxonomy" id="1247861"/>
    <lineage>
        <taxon>Eukaryota</taxon>
        <taxon>Fungi</taxon>
        <taxon>Dikarya</taxon>
        <taxon>Ascomycota</taxon>
        <taxon>Pezizomycotina</taxon>
        <taxon>Sordariomycetes</taxon>
        <taxon>Hypocreomycetidae</taxon>
        <taxon>Hypocreales</taxon>
        <taxon>Ophiocordycipitaceae</taxon>
        <taxon>Purpureocillium</taxon>
    </lineage>
</organism>
<feature type="region of interest" description="Disordered" evidence="2">
    <location>
        <begin position="1"/>
        <end position="33"/>
    </location>
</feature>
<comment type="similarity">
    <text evidence="1">Belongs to the methyltransferase superfamily. LaeA methyltransferase family.</text>
</comment>
<keyword evidence="3" id="KW-0489">Methyltransferase</keyword>
<dbReference type="Pfam" id="PF13489">
    <property type="entry name" value="Methyltransf_23"/>
    <property type="match status" value="1"/>
</dbReference>
<name>A0AB34FVP8_9HYPO</name>
<dbReference type="PANTHER" id="PTHR43591:SF10">
    <property type="entry name" value="ABC TRANSMEMBRANE TYPE-1 DOMAIN-CONTAINING PROTEIN-RELATED"/>
    <property type="match status" value="1"/>
</dbReference>
<dbReference type="InterPro" id="IPR029063">
    <property type="entry name" value="SAM-dependent_MTases_sf"/>
</dbReference>
<reference evidence="3" key="1">
    <citation type="submission" date="2023-01" db="EMBL/GenBank/DDBJ databases">
        <title>The growth and conidiation of Purpureocillium lavendulum are regulated by nitrogen source and histone H3K14 acetylation.</title>
        <authorList>
            <person name="Tang P."/>
            <person name="Han J."/>
            <person name="Zhang C."/>
            <person name="Tang P."/>
            <person name="Qi F."/>
            <person name="Zhang K."/>
            <person name="Liang L."/>
        </authorList>
    </citation>
    <scope>NUCLEOTIDE SEQUENCE</scope>
    <source>
        <strain evidence="3">YMF1.00683</strain>
    </source>
</reference>
<evidence type="ECO:0000313" key="3">
    <source>
        <dbReference type="EMBL" id="KAJ6443197.1"/>
    </source>
</evidence>
<dbReference type="CDD" id="cd02440">
    <property type="entry name" value="AdoMet_MTases"/>
    <property type="match status" value="1"/>
</dbReference>
<dbReference type="Gene3D" id="3.40.50.150">
    <property type="entry name" value="Vaccinia Virus protein VP39"/>
    <property type="match status" value="1"/>
</dbReference>
<evidence type="ECO:0000256" key="2">
    <source>
        <dbReference type="SAM" id="MobiDB-lite"/>
    </source>
</evidence>
<sequence>MEDATTADAASTPTPTPVPVPMEVLQQPPQRPPSLMRVEVDADEVDSTYGNAAPSAASTSLRSSILRFEWKHGRRYHSYQSGSYPFPNDEREQDRLDMMHHALFRLLDDRLFLAPINPNGLRVLDLGTGTGIWPIHLGDLWPGADVVGNDLSPIQPTWVPSNVRFIIDDVELDWAQPERYDYVHVRHMAASIRDWPRLFRQIFESLKPGGWVELHEIDHNVYSEDGSLRADNPLVELMDGLKAAGDKMGRTMDPAPRFSGWARDVGFARVDERRFQLPVGTWPRDPRLKEVGAFMAMNFYDGVEAFTAVLLRDILGWPAESVEMMNWRVRAASRRKDVHAMFDVVVVTAQKPA</sequence>
<evidence type="ECO:0000256" key="1">
    <source>
        <dbReference type="ARBA" id="ARBA00038158"/>
    </source>
</evidence>
<keyword evidence="4" id="KW-1185">Reference proteome</keyword>
<dbReference type="PANTHER" id="PTHR43591">
    <property type="entry name" value="METHYLTRANSFERASE"/>
    <property type="match status" value="1"/>
</dbReference>
<dbReference type="EMBL" id="JAQHRD010000003">
    <property type="protein sequence ID" value="KAJ6443197.1"/>
    <property type="molecule type" value="Genomic_DNA"/>
</dbReference>
<gene>
    <name evidence="3" type="ORF">O9K51_04376</name>
</gene>
<feature type="compositionally biased region" description="Low complexity" evidence="2">
    <location>
        <begin position="1"/>
        <end position="13"/>
    </location>
</feature>
<evidence type="ECO:0000313" key="4">
    <source>
        <dbReference type="Proteomes" id="UP001163105"/>
    </source>
</evidence>
<dbReference type="GO" id="GO:0008168">
    <property type="term" value="F:methyltransferase activity"/>
    <property type="evidence" value="ECO:0007669"/>
    <property type="project" value="UniProtKB-KW"/>
</dbReference>
<dbReference type="SUPFAM" id="SSF53335">
    <property type="entry name" value="S-adenosyl-L-methionine-dependent methyltransferases"/>
    <property type="match status" value="1"/>
</dbReference>